<feature type="domain" description="S-adenosylmethionine synthetase N-terminal" evidence="13">
    <location>
        <begin position="14"/>
        <end position="110"/>
    </location>
</feature>
<protein>
    <recommendedName>
        <fullName evidence="11">S-adenosylmethionine synthase</fullName>
        <ecNumber evidence="11">2.5.1.6</ecNumber>
    </recommendedName>
</protein>
<sequence length="414" mass="45928">MDVDIVPEAREQTFLFTSESVGEGHPDKMCDMISDAVLDAHLEQDPNAKVACEVVTKTGMILLCGEVTSKAHVDYQKLVRGVVKQIGFDDSSKGFDYRTCNVMVALEQQASEIAAGVWENRCDEDIGAGDQGLMFGYATDETDEAMPLSLLLAHQLQAKLCKLRKEGELEWSLPDSKSQLTIEYKFNNGACIPIRVHTVVMSAQHKQFENDLEIVRHDLLEKVIKKVIPNNLLDEKTIYYLNPCGTFHIGGPQCDAGLTGRKIIVDTYGGWGAHGGGAFSGKDPSKVDRSAAYGARWVAKSLVKGGVCRRCFICNSNIPSIIYCCNLYGTSPLTEAELLQIVNDNFDLRPGVIIRELNLKRPIYSRTAANGHFGHSNFPWEKPKKLEIRPELAKKLANFKKEGNEHLPNGIFKH</sequence>
<comment type="function">
    <text evidence="11">Catalyzes the formation of S-adenosylmethionine from methionine and ATP.</text>
</comment>
<keyword evidence="8 11" id="KW-0460">Magnesium</keyword>
<evidence type="ECO:0000259" key="15">
    <source>
        <dbReference type="Pfam" id="PF02773"/>
    </source>
</evidence>
<comment type="cofactor">
    <cofactor evidence="11">
        <name>Mg(2+)</name>
        <dbReference type="ChEBI" id="CHEBI:18420"/>
    </cofactor>
    <text evidence="11">Binds 2 magnesium ions per subunit. The magnesium ions interact primarily with the substrate.</text>
</comment>
<dbReference type="CDD" id="cd18079">
    <property type="entry name" value="S-AdoMet_synt"/>
    <property type="match status" value="1"/>
</dbReference>
<accession>A0A6V7U366</accession>
<dbReference type="Proteomes" id="UP000580250">
    <property type="component" value="Unassembled WGS sequence"/>
</dbReference>
<comment type="similarity">
    <text evidence="2 12">Belongs to the AdoMet synthase family.</text>
</comment>
<organism evidence="16 17">
    <name type="scientific">Meloidogyne enterolobii</name>
    <name type="common">Root-knot nematode worm</name>
    <name type="synonym">Meloidogyne mayaguensis</name>
    <dbReference type="NCBI Taxonomy" id="390850"/>
    <lineage>
        <taxon>Eukaryota</taxon>
        <taxon>Metazoa</taxon>
        <taxon>Ecdysozoa</taxon>
        <taxon>Nematoda</taxon>
        <taxon>Chromadorea</taxon>
        <taxon>Rhabditida</taxon>
        <taxon>Tylenchina</taxon>
        <taxon>Tylenchomorpha</taxon>
        <taxon>Tylenchoidea</taxon>
        <taxon>Meloidogynidae</taxon>
        <taxon>Meloidogyninae</taxon>
        <taxon>Meloidogyne</taxon>
    </lineage>
</organism>
<comment type="cofactor">
    <cofactor evidence="11">
        <name>K(+)</name>
        <dbReference type="ChEBI" id="CHEBI:29103"/>
    </cofactor>
    <text evidence="11">Binds 1 potassium ion per subunit. The potassium ion interacts primarily with the substrate.</text>
</comment>
<dbReference type="PANTHER" id="PTHR11964">
    <property type="entry name" value="S-ADENOSYLMETHIONINE SYNTHETASE"/>
    <property type="match status" value="1"/>
</dbReference>
<evidence type="ECO:0000256" key="1">
    <source>
        <dbReference type="ARBA" id="ARBA00005224"/>
    </source>
</evidence>
<dbReference type="InterPro" id="IPR022629">
    <property type="entry name" value="S-AdoMet_synt_central"/>
</dbReference>
<evidence type="ECO:0000256" key="10">
    <source>
        <dbReference type="ARBA" id="ARBA00048344"/>
    </source>
</evidence>
<dbReference type="AlphaFoldDB" id="A0A6V7U366"/>
<evidence type="ECO:0000256" key="11">
    <source>
        <dbReference type="RuleBase" id="RU000541"/>
    </source>
</evidence>
<evidence type="ECO:0000313" key="16">
    <source>
        <dbReference type="EMBL" id="CAD2144050.1"/>
    </source>
</evidence>
<dbReference type="OrthoDB" id="5852090at2759"/>
<dbReference type="InterPro" id="IPR022636">
    <property type="entry name" value="S-AdoMet_synthetase_sfam"/>
</dbReference>
<evidence type="ECO:0000259" key="13">
    <source>
        <dbReference type="Pfam" id="PF00438"/>
    </source>
</evidence>
<dbReference type="GO" id="GO:0006730">
    <property type="term" value="P:one-carbon metabolic process"/>
    <property type="evidence" value="ECO:0007669"/>
    <property type="project" value="UniProtKB-KW"/>
</dbReference>
<dbReference type="EC" id="2.5.1.6" evidence="11"/>
<comment type="caution">
    <text evidence="16">The sequence shown here is derived from an EMBL/GenBank/DDBJ whole genome shotgun (WGS) entry which is preliminary data.</text>
</comment>
<evidence type="ECO:0000313" key="17">
    <source>
        <dbReference type="Proteomes" id="UP000580250"/>
    </source>
</evidence>
<dbReference type="InterPro" id="IPR022628">
    <property type="entry name" value="S-AdoMet_synt_N"/>
</dbReference>
<dbReference type="Pfam" id="PF00438">
    <property type="entry name" value="S-AdoMet_synt_N"/>
    <property type="match status" value="1"/>
</dbReference>
<evidence type="ECO:0000256" key="4">
    <source>
        <dbReference type="ARBA" id="ARBA00022679"/>
    </source>
</evidence>
<keyword evidence="4 11" id="KW-0808">Transferase</keyword>
<dbReference type="SUPFAM" id="SSF55973">
    <property type="entry name" value="S-adenosylmethionine synthetase"/>
    <property type="match status" value="3"/>
</dbReference>
<dbReference type="NCBIfam" id="TIGR01034">
    <property type="entry name" value="metK"/>
    <property type="match status" value="1"/>
</dbReference>
<name>A0A6V7U366_MELEN</name>
<dbReference type="FunFam" id="3.30.300.10:FF:000003">
    <property type="entry name" value="S-adenosylmethionine synthase"/>
    <property type="match status" value="1"/>
</dbReference>
<feature type="domain" description="S-adenosylmethionine synthetase C-terminal" evidence="15">
    <location>
        <begin position="249"/>
        <end position="382"/>
    </location>
</feature>
<dbReference type="InterPro" id="IPR022630">
    <property type="entry name" value="S-AdoMet_synt_C"/>
</dbReference>
<proteinExistence type="inferred from homology"/>
<evidence type="ECO:0000256" key="12">
    <source>
        <dbReference type="RuleBase" id="RU004462"/>
    </source>
</evidence>
<keyword evidence="9 11" id="KW-0630">Potassium</keyword>
<comment type="catalytic activity">
    <reaction evidence="10 11">
        <text>L-methionine + ATP + H2O = S-adenosyl-L-methionine + phosphate + diphosphate</text>
        <dbReference type="Rhea" id="RHEA:21080"/>
        <dbReference type="ChEBI" id="CHEBI:15377"/>
        <dbReference type="ChEBI" id="CHEBI:30616"/>
        <dbReference type="ChEBI" id="CHEBI:33019"/>
        <dbReference type="ChEBI" id="CHEBI:43474"/>
        <dbReference type="ChEBI" id="CHEBI:57844"/>
        <dbReference type="ChEBI" id="CHEBI:59789"/>
        <dbReference type="EC" id="2.5.1.6"/>
    </reaction>
</comment>
<dbReference type="Pfam" id="PF02772">
    <property type="entry name" value="S-AdoMet_synt_M"/>
    <property type="match status" value="1"/>
</dbReference>
<dbReference type="UniPathway" id="UPA00315">
    <property type="reaction ID" value="UER00080"/>
</dbReference>
<dbReference type="GO" id="GO:0004478">
    <property type="term" value="F:methionine adenosyltransferase activity"/>
    <property type="evidence" value="ECO:0007669"/>
    <property type="project" value="UniProtKB-EC"/>
</dbReference>
<dbReference type="PROSITE" id="PS00377">
    <property type="entry name" value="ADOMET_SYNTHASE_2"/>
    <property type="match status" value="1"/>
</dbReference>
<dbReference type="GO" id="GO:0005524">
    <property type="term" value="F:ATP binding"/>
    <property type="evidence" value="ECO:0007669"/>
    <property type="project" value="UniProtKB-KW"/>
</dbReference>
<dbReference type="EMBL" id="CAJEWN010000032">
    <property type="protein sequence ID" value="CAD2144050.1"/>
    <property type="molecule type" value="Genomic_DNA"/>
</dbReference>
<reference evidence="16 17" key="1">
    <citation type="submission" date="2020-08" db="EMBL/GenBank/DDBJ databases">
        <authorList>
            <person name="Koutsovoulos G."/>
            <person name="Danchin GJ E."/>
        </authorList>
    </citation>
    <scope>NUCLEOTIDE SEQUENCE [LARGE SCALE GENOMIC DNA]</scope>
</reference>
<gene>
    <name evidence="16" type="ORF">MENT_LOCUS7818</name>
</gene>
<evidence type="ECO:0000256" key="2">
    <source>
        <dbReference type="ARBA" id="ARBA00009685"/>
    </source>
</evidence>
<dbReference type="GO" id="GO:0006556">
    <property type="term" value="P:S-adenosylmethionine biosynthetic process"/>
    <property type="evidence" value="ECO:0007669"/>
    <property type="project" value="UniProtKB-UniPathway"/>
</dbReference>
<dbReference type="GO" id="GO:0046872">
    <property type="term" value="F:metal ion binding"/>
    <property type="evidence" value="ECO:0007669"/>
    <property type="project" value="UniProtKB-KW"/>
</dbReference>
<evidence type="ECO:0000256" key="9">
    <source>
        <dbReference type="ARBA" id="ARBA00022958"/>
    </source>
</evidence>
<keyword evidence="5 11" id="KW-0479">Metal-binding</keyword>
<evidence type="ECO:0000259" key="14">
    <source>
        <dbReference type="Pfam" id="PF02772"/>
    </source>
</evidence>
<keyword evidence="3 11" id="KW-0554">One-carbon metabolism</keyword>
<dbReference type="FunFam" id="3.30.300.10:FF:000001">
    <property type="entry name" value="S-adenosylmethionine synthase"/>
    <property type="match status" value="1"/>
</dbReference>
<evidence type="ECO:0000256" key="3">
    <source>
        <dbReference type="ARBA" id="ARBA00022563"/>
    </source>
</evidence>
<comment type="pathway">
    <text evidence="1 11">Amino-acid biosynthesis; S-adenosyl-L-methionine biosynthesis; S-adenosyl-L-methionine from L-methionine: step 1/1.</text>
</comment>
<evidence type="ECO:0000256" key="8">
    <source>
        <dbReference type="ARBA" id="ARBA00022842"/>
    </source>
</evidence>
<evidence type="ECO:0000256" key="7">
    <source>
        <dbReference type="ARBA" id="ARBA00022840"/>
    </source>
</evidence>
<dbReference type="InterPro" id="IPR022631">
    <property type="entry name" value="ADOMET_SYNTHASE_CS"/>
</dbReference>
<dbReference type="PROSITE" id="PS00376">
    <property type="entry name" value="ADOMET_SYNTHASE_1"/>
    <property type="match status" value="1"/>
</dbReference>
<dbReference type="Pfam" id="PF02773">
    <property type="entry name" value="S-AdoMet_synt_C"/>
    <property type="match status" value="1"/>
</dbReference>
<dbReference type="PIRSF" id="PIRSF000497">
    <property type="entry name" value="MAT"/>
    <property type="match status" value="1"/>
</dbReference>
<feature type="domain" description="S-adenosylmethionine synthetase central" evidence="14">
    <location>
        <begin position="125"/>
        <end position="247"/>
    </location>
</feature>
<evidence type="ECO:0000256" key="5">
    <source>
        <dbReference type="ARBA" id="ARBA00022723"/>
    </source>
</evidence>
<keyword evidence="6 11" id="KW-0547">Nucleotide-binding</keyword>
<dbReference type="InterPro" id="IPR002133">
    <property type="entry name" value="S-AdoMet_synthetase"/>
</dbReference>
<evidence type="ECO:0000256" key="6">
    <source>
        <dbReference type="ARBA" id="ARBA00022741"/>
    </source>
</evidence>
<keyword evidence="7 11" id="KW-0067">ATP-binding</keyword>
<dbReference type="Gene3D" id="3.30.300.10">
    <property type="match status" value="3"/>
</dbReference>